<reference evidence="12" key="1">
    <citation type="submission" date="2016-01" db="EMBL/GenBank/DDBJ databases">
        <authorList>
            <person name="Peeters C."/>
        </authorList>
    </citation>
    <scope>NUCLEOTIDE SEQUENCE [LARGE SCALE GENOMIC DNA]</scope>
    <source>
        <strain evidence="12">LMG 22940</strain>
    </source>
</reference>
<evidence type="ECO:0000256" key="6">
    <source>
        <dbReference type="ARBA" id="ARBA00022430"/>
    </source>
</evidence>
<comment type="pathway">
    <text evidence="3 10">Amino-acid biosynthesis; L-leucine biosynthesis; L-leucine from 3-methyl-2-oxobutanoate: step 2/4.</text>
</comment>
<evidence type="ECO:0000256" key="9">
    <source>
        <dbReference type="ARBA" id="ARBA00023304"/>
    </source>
</evidence>
<sequence>METFTTLTGRAAPLVRANIDTDVIIRIERLAALKRSELGAYAFEALRFKPDGSENPDFVLNTADYRGAPILIAGANFGCGSSREHAVWALQGLGIRCVIAPSYGDIFFGNCFQNGLLPVVLPQQTVSRIASLIEASPATTVSVDLERQTVTLSDGEGFSFVVEPARRTQMLEGLDEIAVTLLSESVIDTFQTADRIRRPWIYLPTDGALAND</sequence>
<comment type="similarity">
    <text evidence="4 10">Belongs to the LeuD family. LeuD type 1 subfamily.</text>
</comment>
<keyword evidence="8 10" id="KW-0456">Lyase</keyword>
<gene>
    <name evidence="10" type="primary">leuD</name>
    <name evidence="12" type="ORF">AWB68_04965</name>
</gene>
<evidence type="ECO:0000256" key="7">
    <source>
        <dbReference type="ARBA" id="ARBA00022605"/>
    </source>
</evidence>
<name>A0A158K5B8_9BURK</name>
<dbReference type="InterPro" id="IPR033940">
    <property type="entry name" value="IPMI_Swivel"/>
</dbReference>
<dbReference type="PANTHER" id="PTHR43345:SF5">
    <property type="entry name" value="3-ISOPROPYLMALATE DEHYDRATASE SMALL SUBUNIT"/>
    <property type="match status" value="1"/>
</dbReference>
<protein>
    <recommendedName>
        <fullName evidence="10">3-isopropylmalate dehydratase small subunit</fullName>
        <ecNumber evidence="10">4.2.1.33</ecNumber>
    </recommendedName>
    <alternativeName>
        <fullName evidence="10">Alpha-IPM isomerase</fullName>
        <shortName evidence="10">IPMI</shortName>
    </alternativeName>
    <alternativeName>
        <fullName evidence="10">Isopropylmalate isomerase</fullName>
    </alternativeName>
</protein>
<dbReference type="InterPro" id="IPR015928">
    <property type="entry name" value="Aconitase/3IPM_dehydase_swvl"/>
</dbReference>
<dbReference type="PANTHER" id="PTHR43345">
    <property type="entry name" value="3-ISOPROPYLMALATE DEHYDRATASE SMALL SUBUNIT 2-RELATED-RELATED"/>
    <property type="match status" value="1"/>
</dbReference>
<dbReference type="OrthoDB" id="9777465at2"/>
<evidence type="ECO:0000256" key="4">
    <source>
        <dbReference type="ARBA" id="ARBA00009845"/>
    </source>
</evidence>
<dbReference type="EC" id="4.2.1.33" evidence="10"/>
<evidence type="ECO:0000256" key="10">
    <source>
        <dbReference type="HAMAP-Rule" id="MF_01031"/>
    </source>
</evidence>
<proteinExistence type="inferred from homology"/>
<dbReference type="SUPFAM" id="SSF52016">
    <property type="entry name" value="LeuD/IlvD-like"/>
    <property type="match status" value="1"/>
</dbReference>
<keyword evidence="13" id="KW-1185">Reference proteome</keyword>
<evidence type="ECO:0000256" key="2">
    <source>
        <dbReference type="ARBA" id="ARBA00002695"/>
    </source>
</evidence>
<dbReference type="Proteomes" id="UP000054770">
    <property type="component" value="Unassembled WGS sequence"/>
</dbReference>
<dbReference type="Pfam" id="PF00694">
    <property type="entry name" value="Aconitase_C"/>
    <property type="match status" value="1"/>
</dbReference>
<dbReference type="GO" id="GO:0003861">
    <property type="term" value="F:3-isopropylmalate dehydratase activity"/>
    <property type="evidence" value="ECO:0007669"/>
    <property type="project" value="UniProtKB-UniRule"/>
</dbReference>
<feature type="domain" description="Aconitase A/isopropylmalate dehydratase small subunit swivel" evidence="11">
    <location>
        <begin position="1"/>
        <end position="123"/>
    </location>
</feature>
<evidence type="ECO:0000256" key="3">
    <source>
        <dbReference type="ARBA" id="ARBA00004729"/>
    </source>
</evidence>
<dbReference type="Gene3D" id="3.20.19.10">
    <property type="entry name" value="Aconitase, domain 4"/>
    <property type="match status" value="1"/>
</dbReference>
<comment type="catalytic activity">
    <reaction evidence="1 10">
        <text>(2R,3S)-3-isopropylmalate = (2S)-2-isopropylmalate</text>
        <dbReference type="Rhea" id="RHEA:32287"/>
        <dbReference type="ChEBI" id="CHEBI:1178"/>
        <dbReference type="ChEBI" id="CHEBI:35121"/>
        <dbReference type="EC" id="4.2.1.33"/>
    </reaction>
</comment>
<evidence type="ECO:0000313" key="13">
    <source>
        <dbReference type="Proteomes" id="UP000054770"/>
    </source>
</evidence>
<dbReference type="InterPro" id="IPR050075">
    <property type="entry name" value="LeuD"/>
</dbReference>
<dbReference type="HAMAP" id="MF_01031">
    <property type="entry name" value="LeuD_type1"/>
    <property type="match status" value="1"/>
</dbReference>
<dbReference type="FunFam" id="3.20.19.10:FF:000003">
    <property type="entry name" value="3-isopropylmalate dehydratase small subunit"/>
    <property type="match status" value="1"/>
</dbReference>
<organism evidence="12 13">
    <name type="scientific">Caballeronia choica</name>
    <dbReference type="NCBI Taxonomy" id="326476"/>
    <lineage>
        <taxon>Bacteria</taxon>
        <taxon>Pseudomonadati</taxon>
        <taxon>Pseudomonadota</taxon>
        <taxon>Betaproteobacteria</taxon>
        <taxon>Burkholderiales</taxon>
        <taxon>Burkholderiaceae</taxon>
        <taxon>Caballeronia</taxon>
    </lineage>
</organism>
<dbReference type="UniPathway" id="UPA00048">
    <property type="reaction ID" value="UER00071"/>
</dbReference>
<dbReference type="GO" id="GO:0016853">
    <property type="term" value="F:isomerase activity"/>
    <property type="evidence" value="ECO:0007669"/>
    <property type="project" value="UniProtKB-KW"/>
</dbReference>
<comment type="subunit">
    <text evidence="5 10">Heterodimer of LeuC and LeuD.</text>
</comment>
<dbReference type="NCBIfam" id="TIGR00171">
    <property type="entry name" value="leuD"/>
    <property type="match status" value="1"/>
</dbReference>
<keyword evidence="9 10" id="KW-0100">Branched-chain amino acid biosynthesis</keyword>
<accession>A0A158K5B8</accession>
<dbReference type="NCBIfam" id="NF002458">
    <property type="entry name" value="PRK01641.1"/>
    <property type="match status" value="1"/>
</dbReference>
<evidence type="ECO:0000313" key="12">
    <source>
        <dbReference type="EMBL" id="SAL76354.1"/>
    </source>
</evidence>
<comment type="function">
    <text evidence="2 10">Catalyzes the isomerization between 2-isopropylmalate and 3-isopropylmalate, via the formation of 2-isopropylmaleate.</text>
</comment>
<dbReference type="CDD" id="cd01577">
    <property type="entry name" value="IPMI_Swivel"/>
    <property type="match status" value="1"/>
</dbReference>
<dbReference type="InterPro" id="IPR004431">
    <property type="entry name" value="3-IsopropMal_deHydase_ssu"/>
</dbReference>
<dbReference type="GO" id="GO:0009098">
    <property type="term" value="P:L-leucine biosynthetic process"/>
    <property type="evidence" value="ECO:0007669"/>
    <property type="project" value="UniProtKB-UniRule"/>
</dbReference>
<dbReference type="AlphaFoldDB" id="A0A158K5B8"/>
<comment type="caution">
    <text evidence="12">The sequence shown here is derived from an EMBL/GenBank/DDBJ whole genome shotgun (WGS) entry which is preliminary data.</text>
</comment>
<evidence type="ECO:0000259" key="11">
    <source>
        <dbReference type="Pfam" id="PF00694"/>
    </source>
</evidence>
<dbReference type="GO" id="GO:0009316">
    <property type="term" value="C:3-isopropylmalate dehydratase complex"/>
    <property type="evidence" value="ECO:0007669"/>
    <property type="project" value="InterPro"/>
</dbReference>
<keyword evidence="6 10" id="KW-0432">Leucine biosynthesis</keyword>
<evidence type="ECO:0000256" key="8">
    <source>
        <dbReference type="ARBA" id="ARBA00023239"/>
    </source>
</evidence>
<dbReference type="InterPro" id="IPR000573">
    <property type="entry name" value="AconitaseA/IPMdHydase_ssu_swvl"/>
</dbReference>
<dbReference type="RefSeq" id="WP_087647023.1">
    <property type="nucleotide sequence ID" value="NZ_FCON02000065.1"/>
</dbReference>
<evidence type="ECO:0000256" key="5">
    <source>
        <dbReference type="ARBA" id="ARBA00011271"/>
    </source>
</evidence>
<dbReference type="EMBL" id="FCON02000065">
    <property type="protein sequence ID" value="SAL76354.1"/>
    <property type="molecule type" value="Genomic_DNA"/>
</dbReference>
<keyword evidence="12" id="KW-0413">Isomerase</keyword>
<keyword evidence="7 10" id="KW-0028">Amino-acid biosynthesis</keyword>
<evidence type="ECO:0000256" key="1">
    <source>
        <dbReference type="ARBA" id="ARBA00000491"/>
    </source>
</evidence>